<dbReference type="AlphaFoldDB" id="A0A4Y9YWC4"/>
<organism evidence="2 3">
    <name type="scientific">Dentipellis fragilis</name>
    <dbReference type="NCBI Taxonomy" id="205917"/>
    <lineage>
        <taxon>Eukaryota</taxon>
        <taxon>Fungi</taxon>
        <taxon>Dikarya</taxon>
        <taxon>Basidiomycota</taxon>
        <taxon>Agaricomycotina</taxon>
        <taxon>Agaricomycetes</taxon>
        <taxon>Russulales</taxon>
        <taxon>Hericiaceae</taxon>
        <taxon>Dentipellis</taxon>
    </lineage>
</organism>
<dbReference type="SUPFAM" id="SSF81383">
    <property type="entry name" value="F-box domain"/>
    <property type="match status" value="1"/>
</dbReference>
<name>A0A4Y9YWC4_9AGAM</name>
<dbReference type="OrthoDB" id="2884925at2759"/>
<keyword evidence="3" id="KW-1185">Reference proteome</keyword>
<feature type="domain" description="F-box" evidence="1">
    <location>
        <begin position="72"/>
        <end position="115"/>
    </location>
</feature>
<proteinExistence type="predicted"/>
<dbReference type="Proteomes" id="UP000298327">
    <property type="component" value="Unassembled WGS sequence"/>
</dbReference>
<evidence type="ECO:0000259" key="1">
    <source>
        <dbReference type="Pfam" id="PF12937"/>
    </source>
</evidence>
<comment type="caution">
    <text evidence="2">The sequence shown here is derived from an EMBL/GenBank/DDBJ whole genome shotgun (WGS) entry which is preliminary data.</text>
</comment>
<protein>
    <recommendedName>
        <fullName evidence="1">F-box domain-containing protein</fullName>
    </recommendedName>
</protein>
<gene>
    <name evidence="2" type="ORF">EVG20_g5197</name>
</gene>
<evidence type="ECO:0000313" key="2">
    <source>
        <dbReference type="EMBL" id="TFY65891.1"/>
    </source>
</evidence>
<dbReference type="EMBL" id="SEOQ01000298">
    <property type="protein sequence ID" value="TFY65891.1"/>
    <property type="molecule type" value="Genomic_DNA"/>
</dbReference>
<reference evidence="2 3" key="1">
    <citation type="submission" date="2019-02" db="EMBL/GenBank/DDBJ databases">
        <title>Genome sequencing of the rare red list fungi Dentipellis fragilis.</title>
        <authorList>
            <person name="Buettner E."/>
            <person name="Kellner H."/>
        </authorList>
    </citation>
    <scope>NUCLEOTIDE SEQUENCE [LARGE SCALE GENOMIC DNA]</scope>
    <source>
        <strain evidence="2 3">DSM 105465</strain>
    </source>
</reference>
<dbReference type="Gene3D" id="1.20.1280.50">
    <property type="match status" value="1"/>
</dbReference>
<evidence type="ECO:0000313" key="3">
    <source>
        <dbReference type="Proteomes" id="UP000298327"/>
    </source>
</evidence>
<sequence>MSDAIVEAIRCELPEFEYSLTTVSWNIHKNLLLYASGGSNASINRKMHVLEDMLESSILAMRVVMNNYRPINTVPFDVLTHIFGFVARGTDMLPVSGVCRHWREVALATPSLWAALKTSDPPSILPLLVGRAKLAPFSMRLGHTWLQSPPSLPDTASIQSMIPTLRTFGIEYHELLPSRSCSE</sequence>
<dbReference type="Pfam" id="PF12937">
    <property type="entry name" value="F-box-like"/>
    <property type="match status" value="1"/>
</dbReference>
<dbReference type="InterPro" id="IPR001810">
    <property type="entry name" value="F-box_dom"/>
</dbReference>
<dbReference type="InterPro" id="IPR036047">
    <property type="entry name" value="F-box-like_dom_sf"/>
</dbReference>
<accession>A0A4Y9YWC4</accession>